<dbReference type="Proteomes" id="UP000366051">
    <property type="component" value="Chromosome"/>
</dbReference>
<dbReference type="Pfam" id="PF05239">
    <property type="entry name" value="PRC"/>
    <property type="match status" value="2"/>
</dbReference>
<name>A0A5Q2N334_9FIRM</name>
<evidence type="ECO:0000256" key="1">
    <source>
        <dbReference type="SAM" id="MobiDB-lite"/>
    </source>
</evidence>
<feature type="domain" description="PRC-barrel" evidence="2">
    <location>
        <begin position="4"/>
        <end position="69"/>
    </location>
</feature>
<dbReference type="EMBL" id="CP045875">
    <property type="protein sequence ID" value="QGG48701.1"/>
    <property type="molecule type" value="Genomic_DNA"/>
</dbReference>
<evidence type="ECO:0000313" key="4">
    <source>
        <dbReference type="Proteomes" id="UP000366051"/>
    </source>
</evidence>
<keyword evidence="4" id="KW-1185">Reference proteome</keyword>
<gene>
    <name evidence="3" type="ORF">FTV88_2608</name>
</gene>
<dbReference type="AlphaFoldDB" id="A0A5Q2N334"/>
<dbReference type="SUPFAM" id="SSF50346">
    <property type="entry name" value="PRC-barrel domain"/>
    <property type="match status" value="2"/>
</dbReference>
<dbReference type="Gene3D" id="2.30.30.240">
    <property type="entry name" value="PRC-barrel domain"/>
    <property type="match status" value="2"/>
</dbReference>
<dbReference type="InterPro" id="IPR011033">
    <property type="entry name" value="PRC_barrel-like_sf"/>
</dbReference>
<evidence type="ECO:0000313" key="3">
    <source>
        <dbReference type="EMBL" id="QGG48701.1"/>
    </source>
</evidence>
<feature type="domain" description="PRC-barrel" evidence="2">
    <location>
        <begin position="93"/>
        <end position="154"/>
    </location>
</feature>
<dbReference type="OrthoDB" id="53812at2"/>
<protein>
    <submittedName>
        <fullName evidence="3">PRC-barrel domain protein</fullName>
    </submittedName>
</protein>
<feature type="compositionally biased region" description="Polar residues" evidence="1">
    <location>
        <begin position="246"/>
        <end position="257"/>
    </location>
</feature>
<dbReference type="InterPro" id="IPR027275">
    <property type="entry name" value="PRC-brl_dom"/>
</dbReference>
<proteinExistence type="predicted"/>
<organism evidence="3 4">
    <name type="scientific">Heliorestis convoluta</name>
    <dbReference type="NCBI Taxonomy" id="356322"/>
    <lineage>
        <taxon>Bacteria</taxon>
        <taxon>Bacillati</taxon>
        <taxon>Bacillota</taxon>
        <taxon>Clostridia</taxon>
        <taxon>Eubacteriales</taxon>
        <taxon>Heliobacteriaceae</taxon>
        <taxon>Heliorestis</taxon>
    </lineage>
</organism>
<dbReference type="PANTHER" id="PTHR36740:SF1">
    <property type="entry name" value="PRC-BARREL DOMAIN-CONTAINING PROTEIN"/>
    <property type="match status" value="1"/>
</dbReference>
<feature type="compositionally biased region" description="Low complexity" evidence="1">
    <location>
        <begin position="262"/>
        <end position="277"/>
    </location>
</feature>
<accession>A0A5Q2N334</accession>
<dbReference type="KEGG" id="hcv:FTV88_2608"/>
<evidence type="ECO:0000259" key="2">
    <source>
        <dbReference type="Pfam" id="PF05239"/>
    </source>
</evidence>
<reference evidence="4" key="1">
    <citation type="submission" date="2019-11" db="EMBL/GenBank/DDBJ databases">
        <title>Genome sequence of Heliorestis convoluta strain HH, an alkaliphilic and minimalistic phototrophic bacterium from a soda lake in Egypt.</title>
        <authorList>
            <person name="Dewey E.D."/>
            <person name="Stokes L.M."/>
            <person name="Burchell B.M."/>
            <person name="Shaffer K.N."/>
            <person name="Huntington A.M."/>
            <person name="Baker J.M."/>
            <person name="Nadendla S."/>
            <person name="Giglio M.G."/>
            <person name="Touchman J.W."/>
            <person name="Blankenship R.E."/>
            <person name="Madigan M.T."/>
            <person name="Sattley W.M."/>
        </authorList>
    </citation>
    <scope>NUCLEOTIDE SEQUENCE [LARGE SCALE GENOMIC DNA]</scope>
    <source>
        <strain evidence="4">HH</strain>
    </source>
</reference>
<dbReference type="RefSeq" id="WP_153725818.1">
    <property type="nucleotide sequence ID" value="NZ_CP045875.1"/>
</dbReference>
<feature type="compositionally biased region" description="Basic and acidic residues" evidence="1">
    <location>
        <begin position="290"/>
        <end position="303"/>
    </location>
</feature>
<sequence>MLASKSLLTRPIVSLEEGQKIGTVRGLIVDPKAMEVVALQVDQKGLFREQKVIPFSKVHSIGEAAIIVDKANQVQKATNLPQLFQLFKEKIAIIGNKVLTTEGEKIGIVNEYYLDRYTGKIISIELRGSFGDNWFQNKAVLPARSIRTISQNMILVHEASLTDLAVVENPVEETFKKASEKTGHFWDSTVLLSKEWSEKLSQSWEKFSKGEKRGDSTGSLFYQEGPSGQAPTQATVNLGKYKAGEESTQVQPTPSLTENDKSLPSMSQSDSSDNASSPEVLIISAEEEKEIEKKEKIEKDQDK</sequence>
<feature type="region of interest" description="Disordered" evidence="1">
    <location>
        <begin position="207"/>
        <end position="303"/>
    </location>
</feature>
<dbReference type="PANTHER" id="PTHR36740">
    <property type="entry name" value="PRC DOMAIN-CONTAINING PROTEIN"/>
    <property type="match status" value="1"/>
</dbReference>